<dbReference type="GO" id="GO:0016758">
    <property type="term" value="F:hexosyltransferase activity"/>
    <property type="evidence" value="ECO:0007669"/>
    <property type="project" value="TreeGrafter"/>
</dbReference>
<dbReference type="KEGG" id="shd:SUTH_03346"/>
<dbReference type="Proteomes" id="UP000031637">
    <property type="component" value="Chromosome"/>
</dbReference>
<evidence type="ECO:0000313" key="3">
    <source>
        <dbReference type="EMBL" id="BAO31116.1"/>
    </source>
</evidence>
<dbReference type="CDD" id="cd03808">
    <property type="entry name" value="GT4_CapM-like"/>
    <property type="match status" value="1"/>
</dbReference>
<dbReference type="InterPro" id="IPR028098">
    <property type="entry name" value="Glyco_trans_4-like_N"/>
</dbReference>
<organism evidence="3 4">
    <name type="scientific">Sulfuritalea hydrogenivorans sk43H</name>
    <dbReference type="NCBI Taxonomy" id="1223802"/>
    <lineage>
        <taxon>Bacteria</taxon>
        <taxon>Pseudomonadati</taxon>
        <taxon>Pseudomonadota</taxon>
        <taxon>Betaproteobacteria</taxon>
        <taxon>Nitrosomonadales</taxon>
        <taxon>Sterolibacteriaceae</taxon>
        <taxon>Sulfuritalea</taxon>
    </lineage>
</organism>
<dbReference type="InterPro" id="IPR001296">
    <property type="entry name" value="Glyco_trans_1"/>
</dbReference>
<dbReference type="Pfam" id="PF00534">
    <property type="entry name" value="Glycos_transf_1"/>
    <property type="match status" value="1"/>
</dbReference>
<accession>W0SJZ0</accession>
<gene>
    <name evidence="3" type="ORF">SUTH_03346</name>
</gene>
<dbReference type="EMBL" id="AP012547">
    <property type="protein sequence ID" value="BAO31116.1"/>
    <property type="molecule type" value="Genomic_DNA"/>
</dbReference>
<dbReference type="SUPFAM" id="SSF53756">
    <property type="entry name" value="UDP-Glycosyltransferase/glycogen phosphorylase"/>
    <property type="match status" value="1"/>
</dbReference>
<dbReference type="InterPro" id="IPR050194">
    <property type="entry name" value="Glycosyltransferase_grp1"/>
</dbReference>
<feature type="domain" description="Glycosyl transferase family 1" evidence="1">
    <location>
        <begin position="192"/>
        <end position="357"/>
    </location>
</feature>
<dbReference type="PANTHER" id="PTHR45947">
    <property type="entry name" value="SULFOQUINOVOSYL TRANSFERASE SQD2"/>
    <property type="match status" value="1"/>
</dbReference>
<reference evidence="3 4" key="1">
    <citation type="journal article" date="2014" name="Syst. Appl. Microbiol.">
        <title>Complete genomes of freshwater sulfur oxidizers Sulfuricella denitrificans skB26 and Sulfuritalea hydrogenivorans sk43H: genetic insights into the sulfur oxidation pathway of betaproteobacteria.</title>
        <authorList>
            <person name="Watanabe T."/>
            <person name="Kojima H."/>
            <person name="Fukui M."/>
        </authorList>
    </citation>
    <scope>NUCLEOTIDE SEQUENCE [LARGE SCALE GENOMIC DNA]</scope>
    <source>
        <strain evidence="3">DSM22779</strain>
    </source>
</reference>
<dbReference type="RefSeq" id="WP_041100851.1">
    <property type="nucleotide sequence ID" value="NZ_AP012547.1"/>
</dbReference>
<evidence type="ECO:0000259" key="1">
    <source>
        <dbReference type="Pfam" id="PF00534"/>
    </source>
</evidence>
<keyword evidence="3" id="KW-0808">Transferase</keyword>
<keyword evidence="4" id="KW-1185">Reference proteome</keyword>
<proteinExistence type="predicted"/>
<dbReference type="Gene3D" id="3.40.50.2000">
    <property type="entry name" value="Glycogen Phosphorylase B"/>
    <property type="match status" value="2"/>
</dbReference>
<dbReference type="PANTHER" id="PTHR45947:SF3">
    <property type="entry name" value="SULFOQUINOVOSYL TRANSFERASE SQD2"/>
    <property type="match status" value="1"/>
</dbReference>
<dbReference type="STRING" id="1223802.SUTH_03346"/>
<evidence type="ECO:0000259" key="2">
    <source>
        <dbReference type="Pfam" id="PF13579"/>
    </source>
</evidence>
<evidence type="ECO:0000313" key="4">
    <source>
        <dbReference type="Proteomes" id="UP000031637"/>
    </source>
</evidence>
<feature type="domain" description="Glycosyltransferase subfamily 4-like N-terminal" evidence="2">
    <location>
        <begin position="33"/>
        <end position="174"/>
    </location>
</feature>
<dbReference type="AlphaFoldDB" id="W0SJZ0"/>
<dbReference type="Pfam" id="PF13579">
    <property type="entry name" value="Glyco_trans_4_4"/>
    <property type="match status" value="1"/>
</dbReference>
<dbReference type="HOGENOM" id="CLU_009583_8_0_4"/>
<name>W0SJZ0_9PROT</name>
<dbReference type="OrthoDB" id="9775208at2"/>
<protein>
    <submittedName>
        <fullName evidence="3">Putative Capsular polysaccharide biosynthesis glycosyl transferase</fullName>
    </submittedName>
</protein>
<sequence length="383" mass="41803">MARTDTRVCFVSTIAWPLRVYIGPHIRKIAESSQVTLVADGVSELANGEFDSAVRFRQVAIPRRIRLGSDVLALFKLWRILRSGRFDCVHSIMPKAGLLSMLAGAAAGVPVRFHTFTGQVWATRAGLSRRFLMLMDWLIARLATSVLTDSLSQRDFLIANGIVKAGKISVLGNGSVVGVDPLRFAPDTEAREQGRRDLGIGTGDFVFLFVGRLNRDKGVTDLLQAFAEISHRHSSAHLVLVGPDEDGYDVRIANLPEALRQRLHRVGFTSQPERCMAVSDVICLPSYREGFGSVLIEAAAGGLPAVASRIYGISDAVVDGVTGILHEPGNVAEIVLGMLKLAEDQPLRSRMGAAARARAVEEFSEERLTTAFQNFYRKHGVLN</sequence>